<evidence type="ECO:0000256" key="1">
    <source>
        <dbReference type="ARBA" id="ARBA00022898"/>
    </source>
</evidence>
<reference evidence="6 7" key="1">
    <citation type="submission" date="2013-02" db="EMBL/GenBank/DDBJ databases">
        <title>The Genome Sequence of Enterococcus pallens BAA-351.</title>
        <authorList>
            <consortium name="The Broad Institute Genome Sequencing Platform"/>
            <consortium name="The Broad Institute Genome Sequencing Center for Infectious Disease"/>
            <person name="Earl A.M."/>
            <person name="Gilmore M.S."/>
            <person name="Lebreton F."/>
            <person name="Walker B."/>
            <person name="Young S.K."/>
            <person name="Zeng Q."/>
            <person name="Gargeya S."/>
            <person name="Fitzgerald M."/>
            <person name="Haas B."/>
            <person name="Abouelleil A."/>
            <person name="Alvarado L."/>
            <person name="Arachchi H.M."/>
            <person name="Berlin A.M."/>
            <person name="Chapman S.B."/>
            <person name="Dewar J."/>
            <person name="Goldberg J."/>
            <person name="Griggs A."/>
            <person name="Gujja S."/>
            <person name="Hansen M."/>
            <person name="Howarth C."/>
            <person name="Imamovic A."/>
            <person name="Larimer J."/>
            <person name="McCowan C."/>
            <person name="Murphy C."/>
            <person name="Neiman D."/>
            <person name="Pearson M."/>
            <person name="Priest M."/>
            <person name="Roberts A."/>
            <person name="Saif S."/>
            <person name="Shea T."/>
            <person name="Sisk P."/>
            <person name="Sykes S."/>
            <person name="Wortman J."/>
            <person name="Nusbaum C."/>
            <person name="Birren B."/>
        </authorList>
    </citation>
    <scope>NUCLEOTIDE SEQUENCE [LARGE SCALE GENOMIC DNA]</scope>
    <source>
        <strain evidence="6 7">ATCC BAA-351</strain>
    </source>
</reference>
<dbReference type="eggNOG" id="COG0399">
    <property type="taxonomic scope" value="Bacteria"/>
</dbReference>
<comment type="caution">
    <text evidence="6">The sequence shown here is derived from an EMBL/GenBank/DDBJ whole genome shotgun (WGS) entry which is preliminary data.</text>
</comment>
<dbReference type="Gene3D" id="3.90.1150.10">
    <property type="entry name" value="Aspartate Aminotransferase, domain 1"/>
    <property type="match status" value="1"/>
</dbReference>
<dbReference type="PANTHER" id="PTHR30244:SF9">
    <property type="entry name" value="PROTEIN RV3402C"/>
    <property type="match status" value="1"/>
</dbReference>
<dbReference type="GO" id="GO:0030170">
    <property type="term" value="F:pyridoxal phosphate binding"/>
    <property type="evidence" value="ECO:0007669"/>
    <property type="project" value="TreeGrafter"/>
</dbReference>
<dbReference type="RefSeq" id="WP_010757480.1">
    <property type="nucleotide sequence ID" value="NZ_ASWD01000001.1"/>
</dbReference>
<accession>R2T0K9</accession>
<dbReference type="PIRSF" id="PIRSF000390">
    <property type="entry name" value="PLP_StrS"/>
    <property type="match status" value="1"/>
</dbReference>
<dbReference type="AlphaFoldDB" id="R2T0K9"/>
<dbReference type="STRING" id="160454.RV10_GL000671"/>
<gene>
    <name evidence="6" type="ORF">UAU_02490</name>
</gene>
<sequence length="370" mass="41531">MKDIYVTRASMPSLAEYVEEISDIWKSHWMTNGGEKSQALEEKLKKVLQTDQLSLFVNGHSALELLLQAMNLSGEVITTPYTFASTTHAIVRNNLTPVFCDIKPEDFTLDPTKIEALITDKTTAILPVHVYGNVCEVETIQKIADAYDLKVIYDAAHVFGVTYKGQGISNYGDAAMYSFHATKVFNTIEGGCACYKDEQIGYKLDQLKNFGIQCQTVVDGVGANAKMNEFQAAMGLCNLKSLSENIKHRKAATELYDSLLQDVEGIIVNQKQKEVQSNYSYYPIIVQPECYGATRNQLAAFLAENGIHPRKYFYPITSSFDCYHNQFDPFQTPIALGMSKRVLTLPLYADLDLSDVKRICELIKQFKKIV</sequence>
<protein>
    <recommendedName>
        <fullName evidence="8">DegT/DnrJ/EryC1/StrS aminotransferase</fullName>
    </recommendedName>
</protein>
<dbReference type="GO" id="GO:0000271">
    <property type="term" value="P:polysaccharide biosynthetic process"/>
    <property type="evidence" value="ECO:0007669"/>
    <property type="project" value="TreeGrafter"/>
</dbReference>
<evidence type="ECO:0000256" key="5">
    <source>
        <dbReference type="RuleBase" id="RU004508"/>
    </source>
</evidence>
<evidence type="ECO:0008006" key="8">
    <source>
        <dbReference type="Google" id="ProtNLM"/>
    </source>
</evidence>
<dbReference type="Pfam" id="PF01041">
    <property type="entry name" value="DegT_DnrJ_EryC1"/>
    <property type="match status" value="1"/>
</dbReference>
<dbReference type="HOGENOM" id="CLU_033332_1_0_9"/>
<dbReference type="PATRIC" id="fig|1158607.3.peg.2464"/>
<dbReference type="InterPro" id="IPR000653">
    <property type="entry name" value="DegT/StrS_aminotransferase"/>
</dbReference>
<feature type="modified residue" description="N6-(pyridoxal phosphate)lysine" evidence="4">
    <location>
        <position position="183"/>
    </location>
</feature>
<name>R2T0K9_9ENTE</name>
<dbReference type="PANTHER" id="PTHR30244">
    <property type="entry name" value="TRANSAMINASE"/>
    <property type="match status" value="1"/>
</dbReference>
<dbReference type="GO" id="GO:0008483">
    <property type="term" value="F:transaminase activity"/>
    <property type="evidence" value="ECO:0007669"/>
    <property type="project" value="TreeGrafter"/>
</dbReference>
<dbReference type="SUPFAM" id="SSF53383">
    <property type="entry name" value="PLP-dependent transferases"/>
    <property type="match status" value="1"/>
</dbReference>
<dbReference type="Gene3D" id="3.40.640.10">
    <property type="entry name" value="Type I PLP-dependent aspartate aminotransferase-like (Major domain)"/>
    <property type="match status" value="1"/>
</dbReference>
<dbReference type="InterPro" id="IPR015424">
    <property type="entry name" value="PyrdxlP-dep_Trfase"/>
</dbReference>
<dbReference type="InterPro" id="IPR015421">
    <property type="entry name" value="PyrdxlP-dep_Trfase_major"/>
</dbReference>
<dbReference type="Proteomes" id="UP000013782">
    <property type="component" value="Unassembled WGS sequence"/>
</dbReference>
<organism evidence="6 7">
    <name type="scientific">Enterococcus pallens ATCC BAA-351</name>
    <dbReference type="NCBI Taxonomy" id="1158607"/>
    <lineage>
        <taxon>Bacteria</taxon>
        <taxon>Bacillati</taxon>
        <taxon>Bacillota</taxon>
        <taxon>Bacilli</taxon>
        <taxon>Lactobacillales</taxon>
        <taxon>Enterococcaceae</taxon>
        <taxon>Enterococcus</taxon>
    </lineage>
</organism>
<dbReference type="EMBL" id="AJAQ01000016">
    <property type="protein sequence ID" value="EOH93794.1"/>
    <property type="molecule type" value="Genomic_DNA"/>
</dbReference>
<dbReference type="InterPro" id="IPR015422">
    <property type="entry name" value="PyrdxlP-dep_Trfase_small"/>
</dbReference>
<feature type="active site" description="Proton acceptor" evidence="3">
    <location>
        <position position="183"/>
    </location>
</feature>
<evidence type="ECO:0000256" key="4">
    <source>
        <dbReference type="PIRSR" id="PIRSR000390-2"/>
    </source>
</evidence>
<keyword evidence="1 4" id="KW-0663">Pyridoxal phosphate</keyword>
<keyword evidence="7" id="KW-1185">Reference proteome</keyword>
<dbReference type="CDD" id="cd00616">
    <property type="entry name" value="AHBA_syn"/>
    <property type="match status" value="1"/>
</dbReference>
<evidence type="ECO:0000256" key="3">
    <source>
        <dbReference type="PIRSR" id="PIRSR000390-1"/>
    </source>
</evidence>
<evidence type="ECO:0000313" key="6">
    <source>
        <dbReference type="EMBL" id="EOH93794.1"/>
    </source>
</evidence>
<evidence type="ECO:0000256" key="2">
    <source>
        <dbReference type="ARBA" id="ARBA00037999"/>
    </source>
</evidence>
<proteinExistence type="inferred from homology"/>
<evidence type="ECO:0000313" key="7">
    <source>
        <dbReference type="Proteomes" id="UP000013782"/>
    </source>
</evidence>
<comment type="similarity">
    <text evidence="2 5">Belongs to the DegT/DnrJ/EryC1 family.</text>
</comment>